<name>A0ABX0LU32_9BURK</name>
<proteinExistence type="predicted"/>
<gene>
    <name evidence="1" type="ORF">F0185_33010</name>
</gene>
<accession>A0ABX0LU32</accession>
<evidence type="ECO:0000313" key="2">
    <source>
        <dbReference type="Proteomes" id="UP000785613"/>
    </source>
</evidence>
<dbReference type="Proteomes" id="UP000785613">
    <property type="component" value="Unassembled WGS sequence"/>
</dbReference>
<protein>
    <submittedName>
        <fullName evidence="1">Uncharacterized protein</fullName>
    </submittedName>
</protein>
<sequence length="69" mass="7304">MNARLVFVDLKSHFAGRLHRAATGAGHVFAATIRDAQCAVFIDDECGDHLPVDIGLLLVVGQPLHQAGA</sequence>
<comment type="caution">
    <text evidence="1">The sequence shown here is derived from an EMBL/GenBank/DDBJ whole genome shotgun (WGS) entry which is preliminary data.</text>
</comment>
<keyword evidence="2" id="KW-1185">Reference proteome</keyword>
<reference evidence="1 2" key="1">
    <citation type="submission" date="2019-09" db="EMBL/GenBank/DDBJ databases">
        <title>Taxonomy of Antarctic Massilia spp.: description of Massilia rubra sp. nov., Massilia aquatica sp. nov., Massilia mucilaginosa sp. nov., Massilia frigida sp. nov. isolated from streams, lakes and regoliths.</title>
        <authorList>
            <person name="Holochova P."/>
            <person name="Sedlacek I."/>
            <person name="Kralova S."/>
            <person name="Maslanova I."/>
            <person name="Busse H.-J."/>
            <person name="Stankova E."/>
            <person name="Vrbovska V."/>
            <person name="Kovarovic V."/>
            <person name="Bartak M."/>
            <person name="Svec P."/>
            <person name="Pantucek R."/>
        </authorList>
    </citation>
    <scope>NUCLEOTIDE SEQUENCE [LARGE SCALE GENOMIC DNA]</scope>
    <source>
        <strain evidence="1 2">CCM 8692</strain>
    </source>
</reference>
<organism evidence="1 2">
    <name type="scientific">Massilia rubra</name>
    <dbReference type="NCBI Taxonomy" id="2607910"/>
    <lineage>
        <taxon>Bacteria</taxon>
        <taxon>Pseudomonadati</taxon>
        <taxon>Pseudomonadota</taxon>
        <taxon>Betaproteobacteria</taxon>
        <taxon>Burkholderiales</taxon>
        <taxon>Oxalobacteraceae</taxon>
        <taxon>Telluria group</taxon>
        <taxon>Massilia</taxon>
    </lineage>
</organism>
<dbReference type="EMBL" id="VUYU01000047">
    <property type="protein sequence ID" value="NHZ38369.1"/>
    <property type="molecule type" value="Genomic_DNA"/>
</dbReference>
<evidence type="ECO:0000313" key="1">
    <source>
        <dbReference type="EMBL" id="NHZ38369.1"/>
    </source>
</evidence>